<evidence type="ECO:0000313" key="17">
    <source>
        <dbReference type="Proteomes" id="UP000254554"/>
    </source>
</evidence>
<dbReference type="Pfam" id="PF13155">
    <property type="entry name" value="Toprim_2"/>
    <property type="match status" value="1"/>
</dbReference>
<evidence type="ECO:0000256" key="2">
    <source>
        <dbReference type="ARBA" id="ARBA00022515"/>
    </source>
</evidence>
<keyword evidence="17" id="KW-1185">Reference proteome</keyword>
<proteinExistence type="inferred from homology"/>
<dbReference type="InterPro" id="IPR036977">
    <property type="entry name" value="DNA_primase_Znf_CHC2"/>
</dbReference>
<dbReference type="GO" id="GO:0000428">
    <property type="term" value="C:DNA-directed RNA polymerase complex"/>
    <property type="evidence" value="ECO:0007669"/>
    <property type="project" value="UniProtKB-KW"/>
</dbReference>
<dbReference type="STRING" id="1094715.GCA_000236165_01892"/>
<evidence type="ECO:0000256" key="10">
    <source>
        <dbReference type="ARBA" id="ARBA00023125"/>
    </source>
</evidence>
<organism evidence="16 17">
    <name type="scientific">Fluoribacter dumoffii</name>
    <dbReference type="NCBI Taxonomy" id="463"/>
    <lineage>
        <taxon>Bacteria</taxon>
        <taxon>Pseudomonadati</taxon>
        <taxon>Pseudomonadota</taxon>
        <taxon>Gammaproteobacteria</taxon>
        <taxon>Legionellales</taxon>
        <taxon>Legionellaceae</taxon>
        <taxon>Fluoribacter</taxon>
    </lineage>
</organism>
<accession>A0A377G6T4</accession>
<dbReference type="Proteomes" id="UP000254554">
    <property type="component" value="Unassembled WGS sequence"/>
</dbReference>
<dbReference type="SUPFAM" id="SSF57783">
    <property type="entry name" value="Zinc beta-ribbon"/>
    <property type="match status" value="1"/>
</dbReference>
<evidence type="ECO:0000256" key="3">
    <source>
        <dbReference type="ARBA" id="ARBA00022679"/>
    </source>
</evidence>
<evidence type="ECO:0000256" key="4">
    <source>
        <dbReference type="ARBA" id="ARBA00022695"/>
    </source>
</evidence>
<dbReference type="PANTHER" id="PTHR30313">
    <property type="entry name" value="DNA PRIMASE"/>
    <property type="match status" value="1"/>
</dbReference>
<dbReference type="InterPro" id="IPR019475">
    <property type="entry name" value="DNA_primase_DnaB-bd"/>
</dbReference>
<keyword evidence="10 12" id="KW-0238">DNA-binding</keyword>
<dbReference type="InterPro" id="IPR013264">
    <property type="entry name" value="DNAG_N"/>
</dbReference>
<comment type="domain">
    <text evidence="12">Contains an N-terminal zinc-binding domain, a central core domain that contains the primase activity, and a C-terminal DnaB-binding domain.</text>
</comment>
<keyword evidence="11 12" id="KW-0804">Transcription</keyword>
<dbReference type="Gene3D" id="3.90.980.10">
    <property type="entry name" value="DNA primase, catalytic core, N-terminal domain"/>
    <property type="match status" value="1"/>
</dbReference>
<dbReference type="InterPro" id="IPR006295">
    <property type="entry name" value="DNA_primase_DnaG"/>
</dbReference>
<evidence type="ECO:0000256" key="5">
    <source>
        <dbReference type="ARBA" id="ARBA00022705"/>
    </source>
</evidence>
<dbReference type="RefSeq" id="WP_010652679.1">
    <property type="nucleotide sequence ID" value="NZ_JAPHOO010000002.1"/>
</dbReference>
<dbReference type="SUPFAM" id="SSF117023">
    <property type="entry name" value="DNA primase DnaG, C-terminal domain"/>
    <property type="match status" value="1"/>
</dbReference>
<dbReference type="InterPro" id="IPR002694">
    <property type="entry name" value="Znf_CHC2"/>
</dbReference>
<evidence type="ECO:0000256" key="11">
    <source>
        <dbReference type="ARBA" id="ARBA00023163"/>
    </source>
</evidence>
<dbReference type="Gene3D" id="3.90.580.10">
    <property type="entry name" value="Zinc finger, CHC2-type domain"/>
    <property type="match status" value="1"/>
</dbReference>
<dbReference type="FunFam" id="3.90.580.10:FF:000001">
    <property type="entry name" value="DNA primase"/>
    <property type="match status" value="1"/>
</dbReference>
<dbReference type="EC" id="2.7.7.101" evidence="12"/>
<dbReference type="GO" id="GO:0005737">
    <property type="term" value="C:cytoplasm"/>
    <property type="evidence" value="ECO:0007669"/>
    <property type="project" value="TreeGrafter"/>
</dbReference>
<dbReference type="InterPro" id="IPR016136">
    <property type="entry name" value="DNA_helicase_N/primase_C"/>
</dbReference>
<dbReference type="PANTHER" id="PTHR30313:SF2">
    <property type="entry name" value="DNA PRIMASE"/>
    <property type="match status" value="1"/>
</dbReference>
<dbReference type="NCBIfam" id="TIGR01391">
    <property type="entry name" value="dnaG"/>
    <property type="match status" value="1"/>
</dbReference>
<dbReference type="GO" id="GO:0003677">
    <property type="term" value="F:DNA binding"/>
    <property type="evidence" value="ECO:0007669"/>
    <property type="project" value="UniProtKB-KW"/>
</dbReference>
<protein>
    <recommendedName>
        <fullName evidence="12 13">DNA primase</fullName>
        <ecNumber evidence="12">2.7.7.101</ecNumber>
    </recommendedName>
</protein>
<evidence type="ECO:0000256" key="9">
    <source>
        <dbReference type="ARBA" id="ARBA00022842"/>
    </source>
</evidence>
<keyword evidence="3 12" id="KW-0808">Transferase</keyword>
<dbReference type="InterPro" id="IPR030846">
    <property type="entry name" value="DnaG_bac"/>
</dbReference>
<dbReference type="Pfam" id="PF08275">
    <property type="entry name" value="DNAG_N"/>
    <property type="match status" value="1"/>
</dbReference>
<dbReference type="GO" id="GO:1990077">
    <property type="term" value="C:primosome complex"/>
    <property type="evidence" value="ECO:0007669"/>
    <property type="project" value="UniProtKB-KW"/>
</dbReference>
<dbReference type="InterPro" id="IPR013173">
    <property type="entry name" value="DNA_primase_DnaG_DnaB-bd_dom"/>
</dbReference>
<keyword evidence="2 12" id="KW-0639">Primosome</keyword>
<evidence type="ECO:0000256" key="1">
    <source>
        <dbReference type="ARBA" id="ARBA00022478"/>
    </source>
</evidence>
<keyword evidence="9" id="KW-0460">Magnesium</keyword>
<comment type="catalytic activity">
    <reaction evidence="12">
        <text>ssDNA + n NTP = ssDNA/pppN(pN)n-1 hybrid + (n-1) diphosphate.</text>
        <dbReference type="EC" id="2.7.7.101"/>
    </reaction>
</comment>
<evidence type="ECO:0000256" key="7">
    <source>
        <dbReference type="ARBA" id="ARBA00022771"/>
    </source>
</evidence>
<reference evidence="16 17" key="1">
    <citation type="submission" date="2018-06" db="EMBL/GenBank/DDBJ databases">
        <authorList>
            <consortium name="Pathogen Informatics"/>
            <person name="Doyle S."/>
        </authorList>
    </citation>
    <scope>NUCLEOTIDE SEQUENCE [LARGE SCALE GENOMIC DNA]</scope>
    <source>
        <strain evidence="16 17">NCTC11370</strain>
    </source>
</reference>
<keyword evidence="7 12" id="KW-0863">Zinc-finger</keyword>
<dbReference type="Pfam" id="PF08278">
    <property type="entry name" value="DnaG_DnaB_bind"/>
    <property type="match status" value="1"/>
</dbReference>
<dbReference type="InterPro" id="IPR037068">
    <property type="entry name" value="DNA_primase_core_N_sf"/>
</dbReference>
<evidence type="ECO:0000259" key="15">
    <source>
        <dbReference type="PROSITE" id="PS50880"/>
    </source>
</evidence>
<keyword evidence="4 12" id="KW-0548">Nucleotidyltransferase</keyword>
<dbReference type="SMART" id="SM00493">
    <property type="entry name" value="TOPRIM"/>
    <property type="match status" value="1"/>
</dbReference>
<comment type="subunit">
    <text evidence="12">Monomer. Interacts with DnaB.</text>
</comment>
<evidence type="ECO:0000313" key="16">
    <source>
        <dbReference type="EMBL" id="STO20474.1"/>
    </source>
</evidence>
<comment type="function">
    <text evidence="12 13">RNA polymerase that catalyzes the synthesis of short RNA molecules used as primers for DNA polymerase during DNA replication.</text>
</comment>
<dbReference type="PROSITE" id="PS50880">
    <property type="entry name" value="TOPRIM"/>
    <property type="match status" value="1"/>
</dbReference>
<dbReference type="CDD" id="cd03364">
    <property type="entry name" value="TOPRIM_DnaG_primases"/>
    <property type="match status" value="1"/>
</dbReference>
<evidence type="ECO:0000256" key="14">
    <source>
        <dbReference type="PIRSR" id="PIRSR002811-1"/>
    </source>
</evidence>
<keyword evidence="6 12" id="KW-0479">Metal-binding</keyword>
<dbReference type="AlphaFoldDB" id="A0A377G6T4"/>
<evidence type="ECO:0000256" key="13">
    <source>
        <dbReference type="PIRNR" id="PIRNR002811"/>
    </source>
</evidence>
<feature type="domain" description="Toprim" evidence="15">
    <location>
        <begin position="252"/>
        <end position="334"/>
    </location>
</feature>
<dbReference type="Gene3D" id="3.40.1360.10">
    <property type="match status" value="1"/>
</dbReference>
<dbReference type="Gene3D" id="1.20.50.20">
    <property type="entry name" value="DnaG, RNA polymerase domain, helical bundle"/>
    <property type="match status" value="1"/>
</dbReference>
<dbReference type="OrthoDB" id="9803773at2"/>
<dbReference type="Pfam" id="PF10410">
    <property type="entry name" value="DnaB_bind"/>
    <property type="match status" value="1"/>
</dbReference>
<dbReference type="PIRSF" id="PIRSF002811">
    <property type="entry name" value="DnaG"/>
    <property type="match status" value="1"/>
</dbReference>
<dbReference type="FunFam" id="3.90.980.10:FF:000001">
    <property type="entry name" value="DNA primase"/>
    <property type="match status" value="1"/>
</dbReference>
<sequence length="574" mass="65461">MSGLIPQPFIDDLLHRTDLVELIDSYVPLKKRGNSHIACCPFHNEKSPSFNVVAKKQFYHCFGCGASGNAISFVMNYLNQGFVDAVETLATRAGLTIPRDKQPEKNNPSQDLYKLLSAVSLYYQKQLKHEGQAAIEYLRSRGLSGEIAKLYQLGFASDGWHHLEKAFPRNQRELLATGMLIKNEDGKIYDRYRNRVMFPIHDRHGRIIGFGGRVLDKEQKPKYLNSPETVIFQKSRELYGLHQILSQQKNVEYIIVVEGYMDVIALAQHGIMNAVATLGTATSTYHIQLLAKHTKSLIFCFDGDNAGRQAAWRALESSLPHLNLGLDASFMFLPDGQDPDSLVRAEGKDQFLNRIKQATPLHRFLFDTLAKDLNLLRPAGKTQLINLVKPFLQKMDEGSYKQLLIEDLARLTHIETHRLSQLLAEEVKNTQPEQTMTIARTPMRIAVALLLQNPEIYKQVKQQINLELLDAKEHEILLSVLQQLAANPQATTATLIESWRNHAYFDSLNKLAAWEHLVPEQELVKEFIDIIVFLQKQNRDLTIRQLINKSRQQGLTEAEKIKLQEMLKERHMGN</sequence>
<evidence type="ECO:0000256" key="8">
    <source>
        <dbReference type="ARBA" id="ARBA00022833"/>
    </source>
</evidence>
<dbReference type="GeneID" id="93292841"/>
<comment type="cofactor">
    <cofactor evidence="12 13 14">
        <name>Zn(2+)</name>
        <dbReference type="ChEBI" id="CHEBI:29105"/>
    </cofactor>
    <text evidence="12 13 14">Binds 1 zinc ion per monomer.</text>
</comment>
<dbReference type="FunFam" id="3.40.1360.10:FF:000002">
    <property type="entry name" value="DNA primase"/>
    <property type="match status" value="1"/>
</dbReference>
<keyword evidence="8 12" id="KW-0862">Zinc</keyword>
<dbReference type="HAMAP" id="MF_00974">
    <property type="entry name" value="DNA_primase_DnaG"/>
    <property type="match status" value="1"/>
</dbReference>
<evidence type="ECO:0000256" key="12">
    <source>
        <dbReference type="HAMAP-Rule" id="MF_00974"/>
    </source>
</evidence>
<dbReference type="GO" id="GO:0003899">
    <property type="term" value="F:DNA-directed RNA polymerase activity"/>
    <property type="evidence" value="ECO:0007669"/>
    <property type="project" value="UniProtKB-UniRule"/>
</dbReference>
<dbReference type="SUPFAM" id="SSF56731">
    <property type="entry name" value="DNA primase core"/>
    <property type="match status" value="1"/>
</dbReference>
<dbReference type="EMBL" id="UGGT01000001">
    <property type="protein sequence ID" value="STO20474.1"/>
    <property type="molecule type" value="Genomic_DNA"/>
</dbReference>
<dbReference type="SMART" id="SM00400">
    <property type="entry name" value="ZnF_CHCC"/>
    <property type="match status" value="1"/>
</dbReference>
<dbReference type="Pfam" id="PF01807">
    <property type="entry name" value="Zn_ribbon_DnaG"/>
    <property type="match status" value="1"/>
</dbReference>
<dbReference type="GO" id="GO:0006269">
    <property type="term" value="P:DNA replication, synthesis of primer"/>
    <property type="evidence" value="ECO:0007669"/>
    <property type="project" value="UniProtKB-UniRule"/>
</dbReference>
<keyword evidence="5 12" id="KW-0235">DNA replication</keyword>
<dbReference type="InterPro" id="IPR006171">
    <property type="entry name" value="TOPRIM_dom"/>
</dbReference>
<evidence type="ECO:0000256" key="6">
    <source>
        <dbReference type="ARBA" id="ARBA00022723"/>
    </source>
</evidence>
<dbReference type="InterPro" id="IPR050219">
    <property type="entry name" value="DnaG_primase"/>
</dbReference>
<dbReference type="SMART" id="SM00766">
    <property type="entry name" value="DnaG_DnaB_bind"/>
    <property type="match status" value="1"/>
</dbReference>
<dbReference type="GO" id="GO:0008270">
    <property type="term" value="F:zinc ion binding"/>
    <property type="evidence" value="ECO:0007669"/>
    <property type="project" value="UniProtKB-UniRule"/>
</dbReference>
<dbReference type="Gene3D" id="1.10.860.10">
    <property type="entry name" value="DNAb Helicase, Chain A"/>
    <property type="match status" value="1"/>
</dbReference>
<feature type="zinc finger region" description="CHC2-type" evidence="12 14">
    <location>
        <begin position="40"/>
        <end position="64"/>
    </location>
</feature>
<gene>
    <name evidence="12 16" type="primary">dnaG</name>
    <name evidence="16" type="ORF">NCTC11370_00529</name>
</gene>
<comment type="similarity">
    <text evidence="12 13">Belongs to the DnaG primase family.</text>
</comment>
<dbReference type="InterPro" id="IPR034151">
    <property type="entry name" value="TOPRIM_DnaG_bac"/>
</dbReference>
<keyword evidence="1 12" id="KW-0240">DNA-directed RNA polymerase</keyword>
<name>A0A377G6T4_9GAMM</name>